<reference evidence="1" key="1">
    <citation type="submission" date="2020-07" db="EMBL/GenBank/DDBJ databases">
        <title>Genomic analysis of a strain of Sedimentibacter Hydroxybenzoicus DSM7310.</title>
        <authorList>
            <person name="Ma S."/>
        </authorList>
    </citation>
    <scope>NUCLEOTIDE SEQUENCE</scope>
    <source>
        <strain evidence="1">DSM 7310</strain>
    </source>
</reference>
<sequence>MSCDCNEFQNLTANLQLLNKSILDVVTKLDEQTSMLNRAVFKSATHCGCIEIHATKQLFSQNKTLEENQLDLENHVEGELCSKCREKIEEEMGELIFYLASMCSALNLDLNDIMESKLDHLKTLGIYNLL</sequence>
<accession>A0A974BJD3</accession>
<dbReference type="RefSeq" id="WP_179237636.1">
    <property type="nucleotide sequence ID" value="NZ_JACBNQ010000005.1"/>
</dbReference>
<name>A0A974BJD3_SEDHY</name>
<comment type="caution">
    <text evidence="1">The sequence shown here is derived from an EMBL/GenBank/DDBJ whole genome shotgun (WGS) entry which is preliminary data.</text>
</comment>
<keyword evidence="2" id="KW-1185">Reference proteome</keyword>
<dbReference type="EMBL" id="JACBNQ010000005">
    <property type="protein sequence ID" value="NYB73946.1"/>
    <property type="molecule type" value="Genomic_DNA"/>
</dbReference>
<gene>
    <name evidence="1" type="ORF">HZF24_07305</name>
</gene>
<dbReference type="AlphaFoldDB" id="A0A974BJD3"/>
<dbReference type="SUPFAM" id="SSF101386">
    <property type="entry name" value="all-alpha NTP pyrophosphatases"/>
    <property type="match status" value="1"/>
</dbReference>
<evidence type="ECO:0000313" key="2">
    <source>
        <dbReference type="Proteomes" id="UP000611629"/>
    </source>
</evidence>
<dbReference type="Proteomes" id="UP000611629">
    <property type="component" value="Unassembled WGS sequence"/>
</dbReference>
<dbReference type="Gene3D" id="1.10.287.1080">
    <property type="entry name" value="MazG-like"/>
    <property type="match status" value="1"/>
</dbReference>
<proteinExistence type="predicted"/>
<evidence type="ECO:0000313" key="1">
    <source>
        <dbReference type="EMBL" id="NYB73946.1"/>
    </source>
</evidence>
<protein>
    <submittedName>
        <fullName evidence="1">DUF1573 domain-containing protein</fullName>
    </submittedName>
</protein>
<organism evidence="1 2">
    <name type="scientific">Sedimentibacter hydroxybenzoicus DSM 7310</name>
    <dbReference type="NCBI Taxonomy" id="1123245"/>
    <lineage>
        <taxon>Bacteria</taxon>
        <taxon>Bacillati</taxon>
        <taxon>Bacillota</taxon>
        <taxon>Tissierellia</taxon>
        <taxon>Sedimentibacter</taxon>
    </lineage>
</organism>